<protein>
    <submittedName>
        <fullName evidence="1">Uncharacterized protein</fullName>
    </submittedName>
</protein>
<reference evidence="1 2" key="1">
    <citation type="journal article" date="2019" name="Mol. Biol. Evol.">
        <title>Blast fungal genomes show frequent chromosomal changes, gene gains and losses, and effector gene turnover.</title>
        <authorList>
            <person name="Gomez Luciano L.B."/>
            <person name="Jason Tsai I."/>
            <person name="Chuma I."/>
            <person name="Tosa Y."/>
            <person name="Chen Y.H."/>
            <person name="Li J.Y."/>
            <person name="Li M.Y."/>
            <person name="Jade Lu M.Y."/>
            <person name="Nakayashiki H."/>
            <person name="Li W.H."/>
        </authorList>
    </citation>
    <scope>NUCLEOTIDE SEQUENCE [LARGE SCALE GENOMIC DNA]</scope>
    <source>
        <strain evidence="1">MZ5-1-6</strain>
    </source>
</reference>
<name>A0A4P7NGT3_PYROR</name>
<evidence type="ECO:0000313" key="2">
    <source>
        <dbReference type="Proteomes" id="UP000294847"/>
    </source>
</evidence>
<evidence type="ECO:0000313" key="1">
    <source>
        <dbReference type="EMBL" id="QBZ61161.1"/>
    </source>
</evidence>
<dbReference type="AlphaFoldDB" id="A0A4P7NGT3"/>
<gene>
    <name evidence="1" type="ORF">PoMZ_08107</name>
</gene>
<dbReference type="Proteomes" id="UP000294847">
    <property type="component" value="Chromosome 4"/>
</dbReference>
<dbReference type="EMBL" id="CP034207">
    <property type="protein sequence ID" value="QBZ61161.1"/>
    <property type="molecule type" value="Genomic_DNA"/>
</dbReference>
<proteinExistence type="predicted"/>
<sequence>MQKCKAILPPYVASLTAYSPSCAQEHKDGRDTKTRASTFPTWTKTAKLASGRDKIAAVSEDKPHGELSIKLKPNFRHSSCQKIPRIDSCDSR</sequence>
<accession>A0A4P7NGT3</accession>
<organism evidence="1 2">
    <name type="scientific">Pyricularia oryzae</name>
    <name type="common">Rice blast fungus</name>
    <name type="synonym">Magnaporthe oryzae</name>
    <dbReference type="NCBI Taxonomy" id="318829"/>
    <lineage>
        <taxon>Eukaryota</taxon>
        <taxon>Fungi</taxon>
        <taxon>Dikarya</taxon>
        <taxon>Ascomycota</taxon>
        <taxon>Pezizomycotina</taxon>
        <taxon>Sordariomycetes</taxon>
        <taxon>Sordariomycetidae</taxon>
        <taxon>Magnaporthales</taxon>
        <taxon>Pyriculariaceae</taxon>
        <taxon>Pyricularia</taxon>
    </lineage>
</organism>